<organism evidence="1 2">
    <name type="scientific">Desulfolithobacter dissulfuricans</name>
    <dbReference type="NCBI Taxonomy" id="2795293"/>
    <lineage>
        <taxon>Bacteria</taxon>
        <taxon>Pseudomonadati</taxon>
        <taxon>Thermodesulfobacteriota</taxon>
        <taxon>Desulfobulbia</taxon>
        <taxon>Desulfobulbales</taxon>
        <taxon>Desulfobulbaceae</taxon>
        <taxon>Desulfolithobacter</taxon>
    </lineage>
</organism>
<dbReference type="Proteomes" id="UP001063350">
    <property type="component" value="Chromosome"/>
</dbReference>
<sequence>MVALGDPPLLEIIRQPGQGLFALGHHHDPGRVLVEPMDNARPALLQGRQVSAVVQQAVDQCSRGMAGRRMHNQARRLDQDQEMGIFEKNIKGYRLGLQL</sequence>
<reference evidence="1" key="1">
    <citation type="submission" date="2020-12" db="EMBL/GenBank/DDBJ databases">
        <title>Desulfobium dissulfuricans gen. nov., sp. nov., a novel mesophilic, sulfate-reducing bacterium isolated from a deep-sea hydrothermal vent.</title>
        <authorList>
            <person name="Hashimoto Y."/>
            <person name="Tame A."/>
            <person name="Sawayama S."/>
            <person name="Miyazaki J."/>
            <person name="Takai K."/>
            <person name="Nakagawa S."/>
        </authorList>
    </citation>
    <scope>NUCLEOTIDE SEQUENCE</scope>
    <source>
        <strain evidence="1">GF1</strain>
    </source>
</reference>
<dbReference type="EMBL" id="AP024233">
    <property type="protein sequence ID" value="BCO08934.1"/>
    <property type="molecule type" value="Genomic_DNA"/>
</dbReference>
<dbReference type="KEGG" id="ddu:GF1_13100"/>
<evidence type="ECO:0000313" key="2">
    <source>
        <dbReference type="Proteomes" id="UP001063350"/>
    </source>
</evidence>
<gene>
    <name evidence="1" type="ORF">GF1_13100</name>
</gene>
<keyword evidence="2" id="KW-1185">Reference proteome</keyword>
<accession>A0A915U0W6</accession>
<protein>
    <submittedName>
        <fullName evidence="1">Uncharacterized protein</fullName>
    </submittedName>
</protein>
<evidence type="ECO:0000313" key="1">
    <source>
        <dbReference type="EMBL" id="BCO08934.1"/>
    </source>
</evidence>
<dbReference type="AlphaFoldDB" id="A0A915U0W6"/>
<proteinExistence type="predicted"/>
<name>A0A915U0W6_9BACT</name>